<dbReference type="Proteomes" id="UP000020406">
    <property type="component" value="Unassembled WGS sequence"/>
</dbReference>
<proteinExistence type="predicted"/>
<dbReference type="EMBL" id="JDSQ01000013">
    <property type="protein sequence ID" value="EWS77850.1"/>
    <property type="molecule type" value="Genomic_DNA"/>
</dbReference>
<evidence type="ECO:0000313" key="2">
    <source>
        <dbReference type="Proteomes" id="UP000020406"/>
    </source>
</evidence>
<name>Z9JHG9_9GAMM</name>
<evidence type="ECO:0000313" key="1">
    <source>
        <dbReference type="EMBL" id="EWS77850.1"/>
    </source>
</evidence>
<comment type="caution">
    <text evidence="1">The sequence shown here is derived from an EMBL/GenBank/DDBJ whole genome shotgun (WGS) entry which is preliminary data.</text>
</comment>
<protein>
    <submittedName>
        <fullName evidence="1">Uncharacterized protein</fullName>
    </submittedName>
</protein>
<dbReference type="PATRIC" id="fig|1444770.3.peg.2069"/>
<reference evidence="1 2" key="1">
    <citation type="journal article" date="2014" name="Genome Announc.">
        <title>Draft Genome Sequence of Xylella fastidiosa Pear Leaf Scorch Strain in Taiwan.</title>
        <authorList>
            <person name="Su C.C."/>
            <person name="Deng W.L."/>
            <person name="Jan F.J."/>
            <person name="Chang C.J."/>
            <person name="Huang H."/>
            <person name="Chen J."/>
        </authorList>
    </citation>
    <scope>NUCLEOTIDE SEQUENCE [LARGE SCALE GENOMIC DNA]</scope>
    <source>
        <strain evidence="1 2">PLS229</strain>
    </source>
</reference>
<accession>Z9JHG9</accession>
<dbReference type="AlphaFoldDB" id="Z9JHG9"/>
<sequence length="89" mass="9986">MQTGDSSSITQPTANATWLRMRRDFPSSGCRAQLDLDTLYQRIACVHLYSLAWIGIDDRNVPLMTNATWPLHDVPAQPTIKTVSSHDET</sequence>
<dbReference type="KEGG" id="xtw:AB672_08590"/>
<gene>
    <name evidence="1" type="ORF">AF72_08715</name>
</gene>
<organism evidence="1 2">
    <name type="scientific">Xylella taiwanensis</name>
    <dbReference type="NCBI Taxonomy" id="1444770"/>
    <lineage>
        <taxon>Bacteria</taxon>
        <taxon>Pseudomonadati</taxon>
        <taxon>Pseudomonadota</taxon>
        <taxon>Gammaproteobacteria</taxon>
        <taxon>Lysobacterales</taxon>
        <taxon>Lysobacteraceae</taxon>
        <taxon>Xylella</taxon>
    </lineage>
</organism>